<keyword evidence="3" id="KW-0378">Hydrolase</keyword>
<feature type="domain" description="Endonuclease/exonuclease/phosphatase" evidence="2">
    <location>
        <begin position="33"/>
        <end position="348"/>
    </location>
</feature>
<feature type="signal peptide" evidence="1">
    <location>
        <begin position="1"/>
        <end position="23"/>
    </location>
</feature>
<dbReference type="KEGG" id="fln:FLA_4449"/>
<dbReference type="PANTHER" id="PTHR42834">
    <property type="entry name" value="ENDONUCLEASE/EXONUCLEASE/PHOSPHATASE FAMILY PROTEIN (AFU_ORTHOLOGUE AFUA_3G09210)"/>
    <property type="match status" value="1"/>
</dbReference>
<gene>
    <name evidence="3" type="ORF">SAMN05421788_112221</name>
</gene>
<name>A0A173MLA2_9BACT</name>
<dbReference type="Proteomes" id="UP000186917">
    <property type="component" value="Unassembled WGS sequence"/>
</dbReference>
<keyword evidence="3" id="KW-0255">Endonuclease</keyword>
<keyword evidence="4" id="KW-1185">Reference proteome</keyword>
<evidence type="ECO:0000259" key="2">
    <source>
        <dbReference type="Pfam" id="PF19580"/>
    </source>
</evidence>
<dbReference type="PANTHER" id="PTHR42834:SF1">
    <property type="entry name" value="ENDONUCLEASE_EXONUCLEASE_PHOSPHATASE FAMILY PROTEIN (AFU_ORTHOLOGUE AFUA_3G09210)"/>
    <property type="match status" value="1"/>
</dbReference>
<accession>A0A173MLA2</accession>
<dbReference type="Pfam" id="PF19580">
    <property type="entry name" value="Exo_endo_phos_3"/>
    <property type="match status" value="1"/>
</dbReference>
<organism evidence="3 4">
    <name type="scientific">Filimonas lacunae</name>
    <dbReference type="NCBI Taxonomy" id="477680"/>
    <lineage>
        <taxon>Bacteria</taxon>
        <taxon>Pseudomonadati</taxon>
        <taxon>Bacteroidota</taxon>
        <taxon>Chitinophagia</taxon>
        <taxon>Chitinophagales</taxon>
        <taxon>Chitinophagaceae</taxon>
        <taxon>Filimonas</taxon>
    </lineage>
</organism>
<protein>
    <submittedName>
        <fullName evidence="3">Endonuclease/Exonuclease/phosphatase family protein</fullName>
    </submittedName>
</protein>
<dbReference type="InterPro" id="IPR036691">
    <property type="entry name" value="Endo/exonu/phosph_ase_sf"/>
</dbReference>
<keyword evidence="1" id="KW-0732">Signal</keyword>
<dbReference type="GO" id="GO:0004527">
    <property type="term" value="F:exonuclease activity"/>
    <property type="evidence" value="ECO:0007669"/>
    <property type="project" value="UniProtKB-KW"/>
</dbReference>
<dbReference type="EMBL" id="FTOR01000012">
    <property type="protein sequence ID" value="SIT33535.1"/>
    <property type="molecule type" value="Genomic_DNA"/>
</dbReference>
<dbReference type="Gene3D" id="3.60.10.10">
    <property type="entry name" value="Endonuclease/exonuclease/phosphatase"/>
    <property type="match status" value="1"/>
</dbReference>
<keyword evidence="3" id="KW-0269">Exonuclease</keyword>
<reference evidence="4" key="1">
    <citation type="submission" date="2017-01" db="EMBL/GenBank/DDBJ databases">
        <authorList>
            <person name="Varghese N."/>
            <person name="Submissions S."/>
        </authorList>
    </citation>
    <scope>NUCLEOTIDE SEQUENCE [LARGE SCALE GENOMIC DNA]</scope>
    <source>
        <strain evidence="4">DSM 21054</strain>
    </source>
</reference>
<dbReference type="AlphaFoldDB" id="A0A173MLA2"/>
<dbReference type="SUPFAM" id="SSF56219">
    <property type="entry name" value="DNase I-like"/>
    <property type="match status" value="1"/>
</dbReference>
<keyword evidence="3" id="KW-0540">Nuclease</keyword>
<dbReference type="InterPro" id="IPR005135">
    <property type="entry name" value="Endo/exonuclease/phosphatase"/>
</dbReference>
<feature type="chain" id="PRO_5030023121" evidence="1">
    <location>
        <begin position="24"/>
        <end position="352"/>
    </location>
</feature>
<proteinExistence type="predicted"/>
<evidence type="ECO:0000256" key="1">
    <source>
        <dbReference type="SAM" id="SignalP"/>
    </source>
</evidence>
<evidence type="ECO:0000313" key="3">
    <source>
        <dbReference type="EMBL" id="SIT33535.1"/>
    </source>
</evidence>
<sequence>MFIKKRLLHTLLAFALSTSVLHAQQKQYKVVNVAFYNLENLFDTVHAKGKNDFDFLPTGVKKYTPAVYFDKLKNLSTVLRDIGTDVSPDGAAIIGVSEVENRNVLEDLVKQEAIAGRGYKIEHYESPDFRGIDVGLLYNPKYFTVETSFPVPVVLPGSPNDTTPHTTRDILVVKGKLDGEYCYVMVNHWPSRLGGVGAADNRSLAAGIVRRVIDSITRLDAKANIIVMGDLNDSPDNVSVTKVLKAGGKMDKLKEDMLFNPWADFYNRGIGTLAYQDAWALFDQIILSQSWLDKTMPKHFRFYKANIFKRDDMVQTTGRYKGYPKRTYDFDNYMSGFSDHFPTYITLIKPIE</sequence>
<evidence type="ECO:0000313" key="4">
    <source>
        <dbReference type="Proteomes" id="UP000186917"/>
    </source>
</evidence>
<dbReference type="GO" id="GO:0004519">
    <property type="term" value="F:endonuclease activity"/>
    <property type="evidence" value="ECO:0007669"/>
    <property type="project" value="UniProtKB-KW"/>
</dbReference>
<dbReference type="STRING" id="477680.SAMN05421788_112221"/>